<keyword evidence="1 2" id="KW-0732">Signal</keyword>
<organism evidence="3 4">
    <name type="scientific">Amycolatopsis carbonis</name>
    <dbReference type="NCBI Taxonomy" id="715471"/>
    <lineage>
        <taxon>Bacteria</taxon>
        <taxon>Bacillati</taxon>
        <taxon>Actinomycetota</taxon>
        <taxon>Actinomycetes</taxon>
        <taxon>Pseudonocardiales</taxon>
        <taxon>Pseudonocardiaceae</taxon>
        <taxon>Amycolatopsis</taxon>
    </lineage>
</organism>
<gene>
    <name evidence="3" type="ORF">QRX50_34825</name>
</gene>
<proteinExistence type="predicted"/>
<dbReference type="RefSeq" id="WP_285967356.1">
    <property type="nucleotide sequence ID" value="NZ_CP127294.1"/>
</dbReference>
<dbReference type="KEGG" id="acab:QRX50_34825"/>
<feature type="signal peptide" evidence="2">
    <location>
        <begin position="1"/>
        <end position="25"/>
    </location>
</feature>
<dbReference type="Proteomes" id="UP001236014">
    <property type="component" value="Chromosome"/>
</dbReference>
<evidence type="ECO:0000313" key="4">
    <source>
        <dbReference type="Proteomes" id="UP001236014"/>
    </source>
</evidence>
<dbReference type="EMBL" id="CP127294">
    <property type="protein sequence ID" value="WIX76608.1"/>
    <property type="molecule type" value="Genomic_DNA"/>
</dbReference>
<dbReference type="PANTHER" id="PTHR30006">
    <property type="entry name" value="THIAMINE-BINDING PERIPLASMIC PROTEIN-RELATED"/>
    <property type="match status" value="1"/>
</dbReference>
<protein>
    <submittedName>
        <fullName evidence="3">Extracellular solute-binding protein</fullName>
    </submittedName>
</protein>
<dbReference type="InterPro" id="IPR006059">
    <property type="entry name" value="SBP"/>
</dbReference>
<dbReference type="PANTHER" id="PTHR30006:SF24">
    <property type="entry name" value="SLL0237 PROTEIN"/>
    <property type="match status" value="1"/>
</dbReference>
<name>A0A9Y2IDP7_9PSEU</name>
<dbReference type="Gene3D" id="3.40.190.10">
    <property type="entry name" value="Periplasmic binding protein-like II"/>
    <property type="match status" value="2"/>
</dbReference>
<reference evidence="3 4" key="1">
    <citation type="submission" date="2023-06" db="EMBL/GenBank/DDBJ databases">
        <authorList>
            <person name="Oyuntsetseg B."/>
            <person name="Kim S.B."/>
        </authorList>
    </citation>
    <scope>NUCLEOTIDE SEQUENCE [LARGE SCALE GENOMIC DNA]</scope>
    <source>
        <strain evidence="3 4">2-15</strain>
    </source>
</reference>
<evidence type="ECO:0000256" key="1">
    <source>
        <dbReference type="ARBA" id="ARBA00022729"/>
    </source>
</evidence>
<dbReference type="SUPFAM" id="SSF53850">
    <property type="entry name" value="Periplasmic binding protein-like II"/>
    <property type="match status" value="1"/>
</dbReference>
<dbReference type="Pfam" id="PF13416">
    <property type="entry name" value="SBP_bac_8"/>
    <property type="match status" value="1"/>
</dbReference>
<sequence length="362" mass="38623">MNVWRTISRPLAALLAGGLVVTAVAACGGAAGNDSAAQAAADKLSPAQLAAAAAKEGSVVWYTTFADTDVQPIIADFNKTYPNVKVNALRPSASELPQRIITEQRGGKYNADVVSGEGPQIAQLVQAGALRPYQPKDAPPLPDGLTLPAGYRGVVYVLTTVLSWNPAVVAQRGLMAPKSWEDLTRPEWKGQFSIDPYAVNWYDSLIIAMGHDKALALLKALGANSPRFVQSHTVSLTNVQAGEPPVAATAYGYKASALKQKTPDELDFANDTPLPASLSLIDVVKNSPHPDAARLFDDWIVSKAGQEAVVRITNHTSIRTDVTNDPAVWDPAKWAPAWSHPVLAQSDYNNYLAEMKAALRAP</sequence>
<accession>A0A9Y2IDP7</accession>
<dbReference type="PROSITE" id="PS51257">
    <property type="entry name" value="PROKAR_LIPOPROTEIN"/>
    <property type="match status" value="1"/>
</dbReference>
<evidence type="ECO:0000256" key="2">
    <source>
        <dbReference type="SAM" id="SignalP"/>
    </source>
</evidence>
<feature type="chain" id="PRO_5040979748" evidence="2">
    <location>
        <begin position="26"/>
        <end position="362"/>
    </location>
</feature>
<keyword evidence="4" id="KW-1185">Reference proteome</keyword>
<dbReference type="AlphaFoldDB" id="A0A9Y2IDP7"/>
<evidence type="ECO:0000313" key="3">
    <source>
        <dbReference type="EMBL" id="WIX76608.1"/>
    </source>
</evidence>